<feature type="disulfide bond" evidence="6">
    <location>
        <begin position="107"/>
        <end position="121"/>
    </location>
</feature>
<keyword evidence="2 8" id="KW-0964">Secreted</keyword>
<feature type="disulfide bond" evidence="6">
    <location>
        <begin position="55"/>
        <end position="150"/>
    </location>
</feature>
<feature type="binding site" evidence="5">
    <location>
        <position position="58"/>
    </location>
    <ligand>
        <name>Ca(2+)</name>
        <dbReference type="ChEBI" id="CHEBI:29108"/>
    </ligand>
</feature>
<dbReference type="CDD" id="cd00125">
    <property type="entry name" value="PLA2c"/>
    <property type="match status" value="1"/>
</dbReference>
<keyword evidence="8" id="KW-0732">Signal</keyword>
<keyword evidence="8" id="KW-0443">Lipid metabolism</keyword>
<evidence type="ECO:0000259" key="9">
    <source>
        <dbReference type="SMART" id="SM00085"/>
    </source>
</evidence>
<dbReference type="PANTHER" id="PTHR11716">
    <property type="entry name" value="PHOSPHOLIPASE A2 FAMILY MEMBER"/>
    <property type="match status" value="1"/>
</dbReference>
<dbReference type="GO" id="GO:0050482">
    <property type="term" value="P:arachidonate secretion"/>
    <property type="evidence" value="ECO:0007669"/>
    <property type="project" value="InterPro"/>
</dbReference>
<comment type="subcellular location">
    <subcellularLocation>
        <location evidence="1 8">Secreted</location>
    </subcellularLocation>
</comment>
<feature type="active site" evidence="4">
    <location>
        <position position="77"/>
    </location>
</feature>
<evidence type="ECO:0000256" key="3">
    <source>
        <dbReference type="ARBA" id="ARBA00023157"/>
    </source>
</evidence>
<dbReference type="GO" id="GO:0016042">
    <property type="term" value="P:lipid catabolic process"/>
    <property type="evidence" value="ECO:0007669"/>
    <property type="project" value="InterPro"/>
</dbReference>
<keyword evidence="5 8" id="KW-0106">Calcium</keyword>
<dbReference type="InterPro" id="IPR001211">
    <property type="entry name" value="PLA2"/>
</dbReference>
<dbReference type="SMART" id="SM00085">
    <property type="entry name" value="PA2c"/>
    <property type="match status" value="1"/>
</dbReference>
<dbReference type="InterPro" id="IPR033113">
    <property type="entry name" value="PLA2_histidine"/>
</dbReference>
<dbReference type="PANTHER" id="PTHR11716:SF100">
    <property type="entry name" value="PHOSPHOLIPASE A2"/>
    <property type="match status" value="1"/>
</dbReference>
<dbReference type="RefSeq" id="XP_009065860.1">
    <property type="nucleotide sequence ID" value="XM_009067612.1"/>
</dbReference>
<keyword evidence="3 6" id="KW-1015">Disulfide bond</keyword>
<evidence type="ECO:0000256" key="8">
    <source>
        <dbReference type="RuleBase" id="RU361236"/>
    </source>
</evidence>
<evidence type="ECO:0000256" key="2">
    <source>
        <dbReference type="ARBA" id="ARBA00022525"/>
    </source>
</evidence>
<dbReference type="EMBL" id="KB203683">
    <property type="protein sequence ID" value="ESO83429.1"/>
    <property type="molecule type" value="Genomic_DNA"/>
</dbReference>
<evidence type="ECO:0000313" key="10">
    <source>
        <dbReference type="EMBL" id="ESO83429.1"/>
    </source>
</evidence>
<dbReference type="SUPFAM" id="SSF48619">
    <property type="entry name" value="Phospholipase A2, PLA2"/>
    <property type="match status" value="1"/>
</dbReference>
<dbReference type="HOGENOM" id="CLU_090683_3_1_1"/>
<dbReference type="PROSITE" id="PS00118">
    <property type="entry name" value="PA2_HIS"/>
    <property type="match status" value="1"/>
</dbReference>
<reference evidence="10 11" key="1">
    <citation type="journal article" date="2013" name="Nature">
        <title>Insights into bilaterian evolution from three spiralian genomes.</title>
        <authorList>
            <person name="Simakov O."/>
            <person name="Marletaz F."/>
            <person name="Cho S.J."/>
            <person name="Edsinger-Gonzales E."/>
            <person name="Havlak P."/>
            <person name="Hellsten U."/>
            <person name="Kuo D.H."/>
            <person name="Larsson T."/>
            <person name="Lv J."/>
            <person name="Arendt D."/>
            <person name="Savage R."/>
            <person name="Osoegawa K."/>
            <person name="de Jong P."/>
            <person name="Grimwood J."/>
            <person name="Chapman J.A."/>
            <person name="Shapiro H."/>
            <person name="Aerts A."/>
            <person name="Otillar R.P."/>
            <person name="Terry A.Y."/>
            <person name="Boore J.L."/>
            <person name="Grigoriev I.V."/>
            <person name="Lindberg D.R."/>
            <person name="Seaver E.C."/>
            <person name="Weisblat D.A."/>
            <person name="Putnam N.H."/>
            <person name="Rokhsar D.S."/>
        </authorList>
    </citation>
    <scope>NUCLEOTIDE SEQUENCE [LARGE SCALE GENOMIC DNA]</scope>
</reference>
<evidence type="ECO:0000256" key="5">
    <source>
        <dbReference type="PIRSR" id="PIRSR601211-2"/>
    </source>
</evidence>
<gene>
    <name evidence="10" type="ORF">LOTGIDRAFT_222658</name>
</gene>
<dbReference type="GO" id="GO:0005543">
    <property type="term" value="F:phospholipid binding"/>
    <property type="evidence" value="ECO:0007669"/>
    <property type="project" value="TreeGrafter"/>
</dbReference>
<dbReference type="KEGG" id="lgi:LOTGIDRAFT_222658"/>
<sequence length="157" mass="18450">MKKLLITLPCFVLLYLNVESFQPSHSRHKRTIFQLCGLINYYTGISCWNYNDYGCFCGLGNSGHKPVDNSDACCRKHDNCYGRLNCYWYYPQWIGYEIDCNNSTCACQDDPVDYACARSVCECDLRLAQCLRDASPTYNEHYKNYDRVLCRPRRRRK</sequence>
<dbReference type="GO" id="GO:0006644">
    <property type="term" value="P:phospholipid metabolic process"/>
    <property type="evidence" value="ECO:0007669"/>
    <property type="project" value="InterPro"/>
</dbReference>
<protein>
    <recommendedName>
        <fullName evidence="8">Phospholipase A2</fullName>
        <ecNumber evidence="8">3.1.1.4</ecNumber>
    </recommendedName>
</protein>
<feature type="binding site" evidence="5">
    <location>
        <position position="56"/>
    </location>
    <ligand>
        <name>Ca(2+)</name>
        <dbReference type="ChEBI" id="CHEBI:29108"/>
    </ligand>
</feature>
<dbReference type="GO" id="GO:0005576">
    <property type="term" value="C:extracellular region"/>
    <property type="evidence" value="ECO:0007669"/>
    <property type="project" value="UniProtKB-SubCell"/>
</dbReference>
<feature type="binding site" evidence="5">
    <location>
        <position position="60"/>
    </location>
    <ligand>
        <name>Ca(2+)</name>
        <dbReference type="ChEBI" id="CHEBI:29108"/>
    </ligand>
</feature>
<dbReference type="OrthoDB" id="6065025at2759"/>
<comment type="cofactor">
    <cofactor evidence="5">
        <name>Ca(2+)</name>
        <dbReference type="ChEBI" id="CHEBI:29108"/>
    </cofactor>
    <text evidence="5">Binds 1 Ca(2+) ion per subunit.</text>
</comment>
<feature type="disulfide bond" evidence="6">
    <location>
        <begin position="80"/>
        <end position="123"/>
    </location>
</feature>
<dbReference type="GO" id="GO:0047498">
    <property type="term" value="F:calcium-dependent phospholipase A2 activity"/>
    <property type="evidence" value="ECO:0007669"/>
    <property type="project" value="TreeGrafter"/>
</dbReference>
<evidence type="ECO:0000256" key="6">
    <source>
        <dbReference type="PIRSR" id="PIRSR601211-3"/>
    </source>
</evidence>
<evidence type="ECO:0000256" key="4">
    <source>
        <dbReference type="PIRSR" id="PIRSR601211-1"/>
    </source>
</evidence>
<evidence type="ECO:0000256" key="7">
    <source>
        <dbReference type="RuleBase" id="RU003654"/>
    </source>
</evidence>
<dbReference type="GO" id="GO:0005509">
    <property type="term" value="F:calcium ion binding"/>
    <property type="evidence" value="ECO:0007669"/>
    <property type="project" value="InterPro"/>
</dbReference>
<dbReference type="Pfam" id="PF00068">
    <property type="entry name" value="Phospholip_A2_1"/>
    <property type="match status" value="1"/>
</dbReference>
<feature type="signal peptide" evidence="8">
    <location>
        <begin position="1"/>
        <end position="20"/>
    </location>
</feature>
<proteinExistence type="inferred from homology"/>
<dbReference type="Proteomes" id="UP000030746">
    <property type="component" value="Unassembled WGS sequence"/>
</dbReference>
<evidence type="ECO:0000256" key="1">
    <source>
        <dbReference type="ARBA" id="ARBA00004613"/>
    </source>
</evidence>
<dbReference type="AlphaFoldDB" id="V4B4S7"/>
<accession>V4B4S7</accession>
<dbReference type="EC" id="3.1.1.4" evidence="8"/>
<dbReference type="CTD" id="20247067"/>
<organism evidence="10 11">
    <name type="scientific">Lottia gigantea</name>
    <name type="common">Giant owl limpet</name>
    <dbReference type="NCBI Taxonomy" id="225164"/>
    <lineage>
        <taxon>Eukaryota</taxon>
        <taxon>Metazoa</taxon>
        <taxon>Spiralia</taxon>
        <taxon>Lophotrochozoa</taxon>
        <taxon>Mollusca</taxon>
        <taxon>Gastropoda</taxon>
        <taxon>Patellogastropoda</taxon>
        <taxon>Lottioidea</taxon>
        <taxon>Lottiidae</taxon>
        <taxon>Lottia</taxon>
    </lineage>
</organism>
<dbReference type="PRINTS" id="PR00389">
    <property type="entry name" value="PHPHLIPASEA2"/>
</dbReference>
<feature type="binding site" evidence="5">
    <location>
        <position position="78"/>
    </location>
    <ligand>
        <name>Ca(2+)</name>
        <dbReference type="ChEBI" id="CHEBI:29108"/>
    </ligand>
</feature>
<dbReference type="InterPro" id="IPR036444">
    <property type="entry name" value="PLipase_A2_dom_sf"/>
</dbReference>
<dbReference type="InterPro" id="IPR016090">
    <property type="entry name" value="PLA2-like_dom"/>
</dbReference>
<keyword evidence="8" id="KW-0378">Hydrolase</keyword>
<evidence type="ECO:0000313" key="11">
    <source>
        <dbReference type="Proteomes" id="UP000030746"/>
    </source>
</evidence>
<comment type="catalytic activity">
    <reaction evidence="8">
        <text>a 1,2-diacyl-sn-glycero-3-phosphocholine + H2O = a 1-acyl-sn-glycero-3-phosphocholine + a fatty acid + H(+)</text>
        <dbReference type="Rhea" id="RHEA:15801"/>
        <dbReference type="ChEBI" id="CHEBI:15377"/>
        <dbReference type="ChEBI" id="CHEBI:15378"/>
        <dbReference type="ChEBI" id="CHEBI:28868"/>
        <dbReference type="ChEBI" id="CHEBI:57643"/>
        <dbReference type="ChEBI" id="CHEBI:58168"/>
        <dbReference type="EC" id="3.1.1.4"/>
    </reaction>
</comment>
<name>V4B4S7_LOTGI</name>
<feature type="chain" id="PRO_5001391303" description="Phospholipase A2" evidence="8">
    <location>
        <begin position="21"/>
        <end position="157"/>
    </location>
</feature>
<keyword evidence="5" id="KW-0479">Metal-binding</keyword>
<feature type="disulfide bond" evidence="6">
    <location>
        <begin position="73"/>
        <end position="130"/>
    </location>
</feature>
<dbReference type="STRING" id="225164.V4B4S7"/>
<feature type="domain" description="Phospholipase A2-like central" evidence="9">
    <location>
        <begin position="31"/>
        <end position="151"/>
    </location>
</feature>
<feature type="disulfide bond" evidence="6">
    <location>
        <begin position="57"/>
        <end position="74"/>
    </location>
</feature>
<dbReference type="GeneID" id="20247067"/>
<dbReference type="Gene3D" id="1.20.90.10">
    <property type="entry name" value="Phospholipase A2 domain"/>
    <property type="match status" value="1"/>
</dbReference>
<dbReference type="OMA" id="RSEWNPE"/>
<comment type="similarity">
    <text evidence="7">Belongs to the phospholipase A2 family.</text>
</comment>
<keyword evidence="11" id="KW-1185">Reference proteome</keyword>
<feature type="active site" evidence="4">
    <location>
        <position position="124"/>
    </location>
</feature>